<dbReference type="InterPro" id="IPR029058">
    <property type="entry name" value="AB_hydrolase_fold"/>
</dbReference>
<dbReference type="EMBL" id="JAUHMF010000001">
    <property type="protein sequence ID" value="MDT8896952.1"/>
    <property type="molecule type" value="Genomic_DNA"/>
</dbReference>
<keyword evidence="4" id="KW-1185">Reference proteome</keyword>
<dbReference type="Gene3D" id="3.40.50.1820">
    <property type="entry name" value="alpha/beta hydrolase"/>
    <property type="match status" value="1"/>
</dbReference>
<evidence type="ECO:0000313" key="3">
    <source>
        <dbReference type="EMBL" id="MDT8896952.1"/>
    </source>
</evidence>
<dbReference type="InterPro" id="IPR050266">
    <property type="entry name" value="AB_hydrolase_sf"/>
</dbReference>
<dbReference type="GO" id="GO:0016787">
    <property type="term" value="F:hydrolase activity"/>
    <property type="evidence" value="ECO:0007669"/>
    <property type="project" value="UniProtKB-KW"/>
</dbReference>
<evidence type="ECO:0000313" key="4">
    <source>
        <dbReference type="Proteomes" id="UP001254165"/>
    </source>
</evidence>
<dbReference type="Pfam" id="PF12146">
    <property type="entry name" value="Hydrolase_4"/>
    <property type="match status" value="1"/>
</dbReference>
<evidence type="ECO:0000259" key="2">
    <source>
        <dbReference type="Pfam" id="PF12146"/>
    </source>
</evidence>
<comment type="caution">
    <text evidence="3">The sequence shown here is derived from an EMBL/GenBank/DDBJ whole genome shotgun (WGS) entry which is preliminary data.</text>
</comment>
<proteinExistence type="predicted"/>
<dbReference type="InterPro" id="IPR022742">
    <property type="entry name" value="Hydrolase_4"/>
</dbReference>
<evidence type="ECO:0000256" key="1">
    <source>
        <dbReference type="ARBA" id="ARBA00022801"/>
    </source>
</evidence>
<dbReference type="PANTHER" id="PTHR43798:SF31">
    <property type="entry name" value="AB HYDROLASE SUPERFAMILY PROTEIN YCLE"/>
    <property type="match status" value="1"/>
</dbReference>
<gene>
    <name evidence="3" type="ORF">QYE77_01650</name>
</gene>
<organism evidence="3 4">
    <name type="scientific">Thermanaerothrix solaris</name>
    <dbReference type="NCBI Taxonomy" id="3058434"/>
    <lineage>
        <taxon>Bacteria</taxon>
        <taxon>Bacillati</taxon>
        <taxon>Chloroflexota</taxon>
        <taxon>Anaerolineae</taxon>
        <taxon>Anaerolineales</taxon>
        <taxon>Anaerolineaceae</taxon>
        <taxon>Thermanaerothrix</taxon>
    </lineage>
</organism>
<dbReference type="RefSeq" id="WP_315623603.1">
    <property type="nucleotide sequence ID" value="NZ_JAUHMF010000001.1"/>
</dbReference>
<keyword evidence="1 3" id="KW-0378">Hydrolase</keyword>
<reference evidence="3 4" key="1">
    <citation type="submission" date="2023-07" db="EMBL/GenBank/DDBJ databases">
        <title>Novel species of Thermanaerothrix with wide hydrolytic capabilities.</title>
        <authorList>
            <person name="Zayulina K.S."/>
            <person name="Podosokorskaya O.A."/>
            <person name="Elcheninov A.G."/>
        </authorList>
    </citation>
    <scope>NUCLEOTIDE SEQUENCE [LARGE SCALE GENOMIC DNA]</scope>
    <source>
        <strain evidence="3 4">4228-RoL</strain>
    </source>
</reference>
<protein>
    <submittedName>
        <fullName evidence="3">Alpha/beta fold hydrolase</fullName>
    </submittedName>
</protein>
<dbReference type="PANTHER" id="PTHR43798">
    <property type="entry name" value="MONOACYLGLYCEROL LIPASE"/>
    <property type="match status" value="1"/>
</dbReference>
<dbReference type="Proteomes" id="UP001254165">
    <property type="component" value="Unassembled WGS sequence"/>
</dbReference>
<accession>A0ABU3NJH4</accession>
<name>A0ABU3NJH4_9CHLR</name>
<sequence length="155" mass="17003">MKLHNSSPWIINPHLNGKSFFWPGGETGVLLIHGFTATTVEVQPLARFLNQNGLTVAAPLLPGHGTNPIETNRTHWKDWFDSAATTLQSLRKACRIVFVGGESMGGLLALLLAYQFPNIQGVLLYAPAYRVPGLWRALVIIICADFSQNVHQGSK</sequence>
<feature type="domain" description="Serine aminopeptidase S33" evidence="2">
    <location>
        <begin position="29"/>
        <end position="135"/>
    </location>
</feature>
<dbReference type="SUPFAM" id="SSF53474">
    <property type="entry name" value="alpha/beta-Hydrolases"/>
    <property type="match status" value="1"/>
</dbReference>